<feature type="transmembrane region" description="Helical" evidence="7">
    <location>
        <begin position="426"/>
        <end position="447"/>
    </location>
</feature>
<dbReference type="Pfam" id="PF02355">
    <property type="entry name" value="SecD_SecF_C"/>
    <property type="match status" value="1"/>
</dbReference>
<evidence type="ECO:0000313" key="9">
    <source>
        <dbReference type="Proteomes" id="UP000038045"/>
    </source>
</evidence>
<dbReference type="AlphaFoldDB" id="A0A0N4ZPK2"/>
<sequence length="939" mass="107294">MTKINNSNNFDKLPSINILSQKHDIKTISDTNTESSSKDISSTVSLNTQKSSNVFVKYLQRAYFNWAGIVTKYAIPIIIICLILTLIGTLKIVTTKNTNDITGYTPYGARSRYEMKVNQEFSDEYGRGPTVFLSILPKDGGNMMRLSLLKEAVKIHHLIMNNFTIYNKVAGIEEPYKNFCHGFCNINEPLVQFYNGYKFQHNLKERNETLSDRIILRYPKSQFYGREFGLQSNFFGVTLKNESEMNDNDITNLEYSKMVGLFYLAKFKKEWTEEDVKDFEIQFIKFFTKEYKSEHIRILPLSTTYVELEVVRAGMANVPYLSLGFTIMVICSCSTVYLSSYYMNQATIHKFSLAFNACVCPFMACGTALGALFYCGVRFGSVLCVTPFLVLAIGVDDAYLMIHSWQKICNEMKRKNDPMDSVEKRLGLVLEETGPAILISACTNILADYIGTFTGSPEITLLCIGNMSAIFVDFIYQITFYCAIMSIVGKYEMANERSTSNKLNISIGEIMEDGKVIAEVPIQSDKGHKLLKNFVRRIINGYICILTNIWFNILIILGWILLLIVCGYGILNLKILLTSEKLFAMDSPLIEINKLRENVLIRDCTQASIYITNPIDFSDKDTFIKFMAFVNEFESDELAWGNQSTHLFLKDFLEFEKHKVEWDNDEIEGNNTKDIIPYIEKDISEFLKWPEEEHWNGFVKLTSDNKHLKSFFFNCYYHGESLSDWVERGKLMDRLRSIADRYKSTFNATVFMNDAIYFDLIDNMPRDALESSIATIICMGLICSIFMFKFKPVVIAMLTIASIIILMLGTLYWTGTTMDPVIMASILISIGFSVDIPAHVIYHFHVSQLNQSVNNNHDKKMKAILKEVITSVGFPAFQAALSTSLCISVLLLVNVYMSRAFVKVMVICLSLCLYHGLLIVPTFYAIINWFKTMAHKYSK</sequence>
<protein>
    <submittedName>
        <fullName evidence="10">SSD domain-containing protein</fullName>
    </submittedName>
</protein>
<dbReference type="GO" id="GO:0018996">
    <property type="term" value="P:molting cycle, collagen and cuticulin-based cuticle"/>
    <property type="evidence" value="ECO:0007669"/>
    <property type="project" value="TreeGrafter"/>
</dbReference>
<feature type="transmembrane region" description="Helical" evidence="7">
    <location>
        <begin position="868"/>
        <end position="892"/>
    </location>
</feature>
<dbReference type="WBParaSite" id="PTRK_0001046000.1">
    <property type="protein sequence ID" value="PTRK_0001046000.1"/>
    <property type="gene ID" value="PTRK_0001046000"/>
</dbReference>
<dbReference type="Gene3D" id="1.20.1640.10">
    <property type="entry name" value="Multidrug efflux transporter AcrB transmembrane domain"/>
    <property type="match status" value="2"/>
</dbReference>
<dbReference type="PROSITE" id="PS50156">
    <property type="entry name" value="SSD"/>
    <property type="match status" value="1"/>
</dbReference>
<dbReference type="GO" id="GO:0030659">
    <property type="term" value="C:cytoplasmic vesicle membrane"/>
    <property type="evidence" value="ECO:0007669"/>
    <property type="project" value="TreeGrafter"/>
</dbReference>
<evidence type="ECO:0000256" key="5">
    <source>
        <dbReference type="ARBA" id="ARBA00023136"/>
    </source>
</evidence>
<feature type="domain" description="SSD" evidence="8">
    <location>
        <begin position="324"/>
        <end position="487"/>
    </location>
</feature>
<keyword evidence="9" id="KW-1185">Reference proteome</keyword>
<dbReference type="PANTHER" id="PTHR10796:SF88">
    <property type="entry name" value="SSD DOMAIN-CONTAINING PROTEIN"/>
    <property type="match status" value="1"/>
</dbReference>
<feature type="transmembrane region" description="Helical" evidence="7">
    <location>
        <begin position="795"/>
        <end position="815"/>
    </location>
</feature>
<comment type="subcellular location">
    <subcellularLocation>
        <location evidence="1">Membrane</location>
        <topology evidence="1">Multi-pass membrane protein</topology>
    </subcellularLocation>
</comment>
<dbReference type="GO" id="GO:0006897">
    <property type="term" value="P:endocytosis"/>
    <property type="evidence" value="ECO:0007669"/>
    <property type="project" value="TreeGrafter"/>
</dbReference>
<evidence type="ECO:0000256" key="2">
    <source>
        <dbReference type="ARBA" id="ARBA00005585"/>
    </source>
</evidence>
<dbReference type="InterPro" id="IPR003392">
    <property type="entry name" value="PTHD_SSD"/>
</dbReference>
<keyword evidence="4 7" id="KW-1133">Transmembrane helix</keyword>
<keyword evidence="5 7" id="KW-0472">Membrane</keyword>
<evidence type="ECO:0000256" key="7">
    <source>
        <dbReference type="SAM" id="Phobius"/>
    </source>
</evidence>
<evidence type="ECO:0000256" key="6">
    <source>
        <dbReference type="ARBA" id="ARBA00023180"/>
    </source>
</evidence>
<keyword evidence="3 7" id="KW-0812">Transmembrane</keyword>
<dbReference type="InterPro" id="IPR051697">
    <property type="entry name" value="Patched_domain-protein"/>
</dbReference>
<comment type="similarity">
    <text evidence="2">Belongs to the patched family.</text>
</comment>
<proteinExistence type="inferred from homology"/>
<evidence type="ECO:0000313" key="10">
    <source>
        <dbReference type="WBParaSite" id="PTRK_0001046000.1"/>
    </source>
</evidence>
<feature type="transmembrane region" description="Helical" evidence="7">
    <location>
        <begin position="821"/>
        <end position="842"/>
    </location>
</feature>
<reference evidence="10" key="1">
    <citation type="submission" date="2017-02" db="UniProtKB">
        <authorList>
            <consortium name="WormBaseParasite"/>
        </authorList>
    </citation>
    <scope>IDENTIFICATION</scope>
</reference>
<feature type="transmembrane region" description="Helical" evidence="7">
    <location>
        <begin position="353"/>
        <end position="374"/>
    </location>
</feature>
<dbReference type="Proteomes" id="UP000038045">
    <property type="component" value="Unplaced"/>
</dbReference>
<keyword evidence="6" id="KW-0325">Glycoprotein</keyword>
<feature type="transmembrane region" description="Helical" evidence="7">
    <location>
        <begin position="539"/>
        <end position="571"/>
    </location>
</feature>
<feature type="transmembrane region" description="Helical" evidence="7">
    <location>
        <begin position="459"/>
        <end position="488"/>
    </location>
</feature>
<evidence type="ECO:0000256" key="3">
    <source>
        <dbReference type="ARBA" id="ARBA00022692"/>
    </source>
</evidence>
<feature type="transmembrane region" description="Helical" evidence="7">
    <location>
        <begin position="320"/>
        <end position="341"/>
    </location>
</feature>
<dbReference type="Pfam" id="PF02460">
    <property type="entry name" value="Patched"/>
    <property type="match status" value="1"/>
</dbReference>
<feature type="transmembrane region" description="Helical" evidence="7">
    <location>
        <begin position="904"/>
        <end position="930"/>
    </location>
</feature>
<dbReference type="PANTHER" id="PTHR10796">
    <property type="entry name" value="PATCHED-RELATED"/>
    <property type="match status" value="1"/>
</dbReference>
<dbReference type="SUPFAM" id="SSF82866">
    <property type="entry name" value="Multidrug efflux transporter AcrB transmembrane domain"/>
    <property type="match status" value="2"/>
</dbReference>
<evidence type="ECO:0000256" key="1">
    <source>
        <dbReference type="ARBA" id="ARBA00004141"/>
    </source>
</evidence>
<accession>A0A0N4ZPK2</accession>
<dbReference type="InterPro" id="IPR048634">
    <property type="entry name" value="SecD_SecF_C"/>
</dbReference>
<feature type="transmembrane region" description="Helical" evidence="7">
    <location>
        <begin position="380"/>
        <end position="405"/>
    </location>
</feature>
<evidence type="ECO:0000259" key="8">
    <source>
        <dbReference type="PROSITE" id="PS50156"/>
    </source>
</evidence>
<evidence type="ECO:0000256" key="4">
    <source>
        <dbReference type="ARBA" id="ARBA00022989"/>
    </source>
</evidence>
<name>A0A0N4ZPK2_PARTI</name>
<dbReference type="InterPro" id="IPR000731">
    <property type="entry name" value="SSD"/>
</dbReference>
<feature type="transmembrane region" description="Helical" evidence="7">
    <location>
        <begin position="73"/>
        <end position="93"/>
    </location>
</feature>
<organism evidence="9 10">
    <name type="scientific">Parastrongyloides trichosuri</name>
    <name type="common">Possum-specific nematode worm</name>
    <dbReference type="NCBI Taxonomy" id="131310"/>
    <lineage>
        <taxon>Eukaryota</taxon>
        <taxon>Metazoa</taxon>
        <taxon>Ecdysozoa</taxon>
        <taxon>Nematoda</taxon>
        <taxon>Chromadorea</taxon>
        <taxon>Rhabditida</taxon>
        <taxon>Tylenchina</taxon>
        <taxon>Panagrolaimomorpha</taxon>
        <taxon>Strongyloidoidea</taxon>
        <taxon>Strongyloididae</taxon>
        <taxon>Parastrongyloides</taxon>
    </lineage>
</organism>
<dbReference type="GO" id="GO:0005886">
    <property type="term" value="C:plasma membrane"/>
    <property type="evidence" value="ECO:0007669"/>
    <property type="project" value="TreeGrafter"/>
</dbReference>